<dbReference type="EMBL" id="CAFBMT010000008">
    <property type="protein sequence ID" value="CAB4933909.1"/>
    <property type="molecule type" value="Genomic_DNA"/>
</dbReference>
<dbReference type="Pfam" id="PF08281">
    <property type="entry name" value="Sigma70_r4_2"/>
    <property type="match status" value="1"/>
</dbReference>
<dbReference type="Pfam" id="PF04542">
    <property type="entry name" value="Sigma70_r2"/>
    <property type="match status" value="1"/>
</dbReference>
<dbReference type="EMBL" id="CAEZYF010000001">
    <property type="protein sequence ID" value="CAB4704367.1"/>
    <property type="molecule type" value="Genomic_DNA"/>
</dbReference>
<keyword evidence="3" id="KW-0731">Sigma factor</keyword>
<dbReference type="GO" id="GO:0016987">
    <property type="term" value="F:sigma factor activity"/>
    <property type="evidence" value="ECO:0007669"/>
    <property type="project" value="UniProtKB-KW"/>
</dbReference>
<dbReference type="GO" id="GO:0006352">
    <property type="term" value="P:DNA-templated transcription initiation"/>
    <property type="evidence" value="ECO:0007669"/>
    <property type="project" value="InterPro"/>
</dbReference>
<dbReference type="GO" id="GO:0003677">
    <property type="term" value="F:DNA binding"/>
    <property type="evidence" value="ECO:0007669"/>
    <property type="project" value="InterPro"/>
</dbReference>
<evidence type="ECO:0000256" key="4">
    <source>
        <dbReference type="ARBA" id="ARBA00023163"/>
    </source>
</evidence>
<gene>
    <name evidence="8" type="ORF">UFOPK2656_00256</name>
    <name evidence="9" type="ORF">UFOPK3099_00455</name>
    <name evidence="10" type="ORF">UFOPK3267_01709</name>
    <name evidence="11" type="ORF">UFOPK3651_01663</name>
    <name evidence="7" type="ORF">UFOPK4189_02004</name>
</gene>
<accession>A0A6J7C505</accession>
<dbReference type="AlphaFoldDB" id="A0A6J7C505"/>
<dbReference type="PANTHER" id="PTHR43133">
    <property type="entry name" value="RNA POLYMERASE ECF-TYPE SIGMA FACTO"/>
    <property type="match status" value="1"/>
</dbReference>
<evidence type="ECO:0000313" key="10">
    <source>
        <dbReference type="EMBL" id="CAB4851768.1"/>
    </source>
</evidence>
<dbReference type="Gene3D" id="1.10.1740.10">
    <property type="match status" value="1"/>
</dbReference>
<dbReference type="InterPro" id="IPR013249">
    <property type="entry name" value="RNA_pol_sigma70_r4_t2"/>
</dbReference>
<dbReference type="EMBL" id="CAESGF010000011">
    <property type="protein sequence ID" value="CAB4364239.1"/>
    <property type="molecule type" value="Genomic_DNA"/>
</dbReference>
<evidence type="ECO:0000256" key="3">
    <source>
        <dbReference type="ARBA" id="ARBA00023082"/>
    </source>
</evidence>
<feature type="domain" description="RNA polymerase sigma-70 region 2" evidence="5">
    <location>
        <begin position="17"/>
        <end position="83"/>
    </location>
</feature>
<evidence type="ECO:0000313" key="7">
    <source>
        <dbReference type="EMBL" id="CAB4364239.1"/>
    </source>
</evidence>
<dbReference type="EMBL" id="CAFBIY010000095">
    <property type="protein sequence ID" value="CAB4851768.1"/>
    <property type="molecule type" value="Genomic_DNA"/>
</dbReference>
<dbReference type="InterPro" id="IPR007627">
    <property type="entry name" value="RNA_pol_sigma70_r2"/>
</dbReference>
<dbReference type="InterPro" id="IPR036388">
    <property type="entry name" value="WH-like_DNA-bd_sf"/>
</dbReference>
<dbReference type="Gene3D" id="1.10.10.10">
    <property type="entry name" value="Winged helix-like DNA-binding domain superfamily/Winged helix DNA-binding domain"/>
    <property type="match status" value="1"/>
</dbReference>
<evidence type="ECO:0000313" key="11">
    <source>
        <dbReference type="EMBL" id="CAB4933909.1"/>
    </source>
</evidence>
<evidence type="ECO:0000256" key="1">
    <source>
        <dbReference type="ARBA" id="ARBA00010641"/>
    </source>
</evidence>
<dbReference type="SUPFAM" id="SSF88659">
    <property type="entry name" value="Sigma3 and sigma4 domains of RNA polymerase sigma factors"/>
    <property type="match status" value="1"/>
</dbReference>
<reference evidence="10" key="1">
    <citation type="submission" date="2020-05" db="EMBL/GenBank/DDBJ databases">
        <authorList>
            <person name="Chiriac C."/>
            <person name="Salcher M."/>
            <person name="Ghai R."/>
            <person name="Kavagutti S V."/>
        </authorList>
    </citation>
    <scope>NUCLEOTIDE SEQUENCE</scope>
</reference>
<evidence type="ECO:0000259" key="6">
    <source>
        <dbReference type="Pfam" id="PF08281"/>
    </source>
</evidence>
<evidence type="ECO:0000259" key="5">
    <source>
        <dbReference type="Pfam" id="PF04542"/>
    </source>
</evidence>
<comment type="similarity">
    <text evidence="1">Belongs to the sigma-70 factor family. ECF subfamily.</text>
</comment>
<dbReference type="SUPFAM" id="SSF88946">
    <property type="entry name" value="Sigma2 domain of RNA polymerase sigma factors"/>
    <property type="match status" value="1"/>
</dbReference>
<dbReference type="InterPro" id="IPR013325">
    <property type="entry name" value="RNA_pol_sigma_r2"/>
</dbReference>
<evidence type="ECO:0000256" key="2">
    <source>
        <dbReference type="ARBA" id="ARBA00023015"/>
    </source>
</evidence>
<feature type="domain" description="RNA polymerase sigma factor 70 region 4 type 2" evidence="6">
    <location>
        <begin position="104"/>
        <end position="156"/>
    </location>
</feature>
<dbReference type="NCBIfam" id="TIGR02937">
    <property type="entry name" value="sigma70-ECF"/>
    <property type="match status" value="1"/>
</dbReference>
<dbReference type="InterPro" id="IPR014284">
    <property type="entry name" value="RNA_pol_sigma-70_dom"/>
</dbReference>
<protein>
    <submittedName>
        <fullName evidence="10">Unannotated protein</fullName>
    </submittedName>
</protein>
<evidence type="ECO:0000313" key="9">
    <source>
        <dbReference type="EMBL" id="CAB4806638.1"/>
    </source>
</evidence>
<dbReference type="EMBL" id="CAFAAV010000022">
    <property type="protein sequence ID" value="CAB4806638.1"/>
    <property type="molecule type" value="Genomic_DNA"/>
</dbReference>
<evidence type="ECO:0000313" key="8">
    <source>
        <dbReference type="EMBL" id="CAB4704367.1"/>
    </source>
</evidence>
<sequence>MLLEAAREGDDHAVRELVTSTQPLVWRLCSVLGSPGEEEDLVQETYLRAFRSLDSYRGDAPVRSWLLSIGRHVCADHVRRRMRQRRLVERITRTTATDVAPDHESVAQLLLGLLPEQREAFELTQLVGLSYEDAAEVMQCPIGTVRSRVARARAALLDAVQATQAV</sequence>
<name>A0A6J7C505_9ZZZZ</name>
<proteinExistence type="inferred from homology"/>
<keyword evidence="4" id="KW-0804">Transcription</keyword>
<dbReference type="InterPro" id="IPR039425">
    <property type="entry name" value="RNA_pol_sigma-70-like"/>
</dbReference>
<dbReference type="InterPro" id="IPR013324">
    <property type="entry name" value="RNA_pol_sigma_r3/r4-like"/>
</dbReference>
<dbReference type="PANTHER" id="PTHR43133:SF61">
    <property type="entry name" value="ECF RNA POLYMERASE SIGMA FACTOR SIGC"/>
    <property type="match status" value="1"/>
</dbReference>
<keyword evidence="2" id="KW-0805">Transcription regulation</keyword>
<organism evidence="10">
    <name type="scientific">freshwater metagenome</name>
    <dbReference type="NCBI Taxonomy" id="449393"/>
    <lineage>
        <taxon>unclassified sequences</taxon>
        <taxon>metagenomes</taxon>
        <taxon>ecological metagenomes</taxon>
    </lineage>
</organism>